<organism evidence="2 3">
    <name type="scientific">Glycomyces buryatensis</name>
    <dbReference type="NCBI Taxonomy" id="2570927"/>
    <lineage>
        <taxon>Bacteria</taxon>
        <taxon>Bacillati</taxon>
        <taxon>Actinomycetota</taxon>
        <taxon>Actinomycetes</taxon>
        <taxon>Glycomycetales</taxon>
        <taxon>Glycomycetaceae</taxon>
        <taxon>Glycomyces</taxon>
    </lineage>
</organism>
<gene>
    <name evidence="2" type="ORF">FAB82_23265</name>
</gene>
<protein>
    <recommendedName>
        <fullName evidence="1">Fibronectin type III-like domain-containing protein</fullName>
    </recommendedName>
</protein>
<dbReference type="InterPro" id="IPR013783">
    <property type="entry name" value="Ig-like_fold"/>
</dbReference>
<reference evidence="2 3" key="2">
    <citation type="submission" date="2019-05" db="EMBL/GenBank/DDBJ databases">
        <title>Glycomyces buryatensis sp. nov.</title>
        <authorList>
            <person name="Nikitina E."/>
        </authorList>
    </citation>
    <scope>NUCLEOTIDE SEQUENCE [LARGE SCALE GENOMIC DNA]</scope>
    <source>
        <strain evidence="2 3">18</strain>
    </source>
</reference>
<proteinExistence type="predicted"/>
<sequence>MSVQREALRKRFPSPMCLPRERQATRPVRELNGYARVALEAGEEKRVTFRIHADRTSFTGVKGERIIEPGTSRCRWATPAVTCRWREASGSRARPERSRERGS</sequence>
<feature type="domain" description="Fibronectin type III-like" evidence="1">
    <location>
        <begin position="19"/>
        <end position="80"/>
    </location>
</feature>
<reference evidence="3" key="1">
    <citation type="submission" date="2019-04" db="EMBL/GenBank/DDBJ databases">
        <title>Nocardioides xinjiangensis sp. nov.</title>
        <authorList>
            <person name="Liu S."/>
        </authorList>
    </citation>
    <scope>NUCLEOTIDE SEQUENCE [LARGE SCALE GENOMIC DNA]</scope>
    <source>
        <strain evidence="3">18</strain>
    </source>
</reference>
<dbReference type="Proteomes" id="UP000308760">
    <property type="component" value="Unassembled WGS sequence"/>
</dbReference>
<dbReference type="GO" id="GO:0005975">
    <property type="term" value="P:carbohydrate metabolic process"/>
    <property type="evidence" value="ECO:0007669"/>
    <property type="project" value="UniProtKB-ARBA"/>
</dbReference>
<evidence type="ECO:0000313" key="2">
    <source>
        <dbReference type="EMBL" id="THV35589.1"/>
    </source>
</evidence>
<dbReference type="Gene3D" id="2.60.40.10">
    <property type="entry name" value="Immunoglobulins"/>
    <property type="match status" value="1"/>
</dbReference>
<dbReference type="OrthoDB" id="9805821at2"/>
<evidence type="ECO:0000259" key="1">
    <source>
        <dbReference type="SMART" id="SM01217"/>
    </source>
</evidence>
<evidence type="ECO:0000313" key="3">
    <source>
        <dbReference type="Proteomes" id="UP000308760"/>
    </source>
</evidence>
<keyword evidence="3" id="KW-1185">Reference proteome</keyword>
<dbReference type="EMBL" id="STGY01000074">
    <property type="protein sequence ID" value="THV35589.1"/>
    <property type="molecule type" value="Genomic_DNA"/>
</dbReference>
<accession>A0A4S8Q4M1</accession>
<dbReference type="InterPro" id="IPR026891">
    <property type="entry name" value="Fn3-like"/>
</dbReference>
<name>A0A4S8Q4M1_9ACTN</name>
<dbReference type="SMART" id="SM01217">
    <property type="entry name" value="Fn3_like"/>
    <property type="match status" value="1"/>
</dbReference>
<dbReference type="AlphaFoldDB" id="A0A4S8Q4M1"/>
<dbReference type="Pfam" id="PF14310">
    <property type="entry name" value="Fn3-like"/>
    <property type="match status" value="1"/>
</dbReference>
<comment type="caution">
    <text evidence="2">The sequence shown here is derived from an EMBL/GenBank/DDBJ whole genome shotgun (WGS) entry which is preliminary data.</text>
</comment>